<evidence type="ECO:0000313" key="3">
    <source>
        <dbReference type="EMBL" id="MBC2398602.1"/>
    </source>
</evidence>
<protein>
    <submittedName>
        <fullName evidence="3">Prolyl-tRNA synthetase associated domain-containing protein</fullName>
    </submittedName>
</protein>
<dbReference type="Proteomes" id="UP000563151">
    <property type="component" value="Unassembled WGS sequence"/>
</dbReference>
<proteinExistence type="inferred from homology"/>
<dbReference type="InterPro" id="IPR040285">
    <property type="entry name" value="ProX/PRXD1"/>
</dbReference>
<dbReference type="InterPro" id="IPR036754">
    <property type="entry name" value="YbaK/aa-tRNA-synt-asso_dom_sf"/>
</dbReference>
<dbReference type="GO" id="GO:0002161">
    <property type="term" value="F:aminoacyl-tRNA deacylase activity"/>
    <property type="evidence" value="ECO:0007669"/>
    <property type="project" value="InterPro"/>
</dbReference>
<comment type="similarity">
    <text evidence="1">Belongs to the PRORSD1 family.</text>
</comment>
<gene>
    <name evidence="3" type="ORF">HGG79_12585</name>
</gene>
<dbReference type="InterPro" id="IPR007214">
    <property type="entry name" value="YbaK/aa-tRNA-synth-assoc-dom"/>
</dbReference>
<name>A0A923EB66_CLOTT</name>
<feature type="domain" description="YbaK/aminoacyl-tRNA synthetase-associated" evidence="2">
    <location>
        <begin position="25"/>
        <end position="150"/>
    </location>
</feature>
<dbReference type="Gene3D" id="3.90.960.10">
    <property type="entry name" value="YbaK/aminoacyl-tRNA synthetase-associated domain"/>
    <property type="match status" value="1"/>
</dbReference>
<dbReference type="PANTHER" id="PTHR31423:SF3">
    <property type="entry name" value="PROLYL-TRNA SYNTHETASE ASSOCIATED DOMAIN-CONTAINING PROTEIN 1-RELATED"/>
    <property type="match status" value="1"/>
</dbReference>
<keyword evidence="4" id="KW-1185">Reference proteome</keyword>
<evidence type="ECO:0000313" key="4">
    <source>
        <dbReference type="Proteomes" id="UP000563151"/>
    </source>
</evidence>
<dbReference type="CDD" id="cd04335">
    <property type="entry name" value="PrdX_deacylase"/>
    <property type="match status" value="1"/>
</dbReference>
<dbReference type="PANTHER" id="PTHR31423">
    <property type="entry name" value="YBAK DOMAIN-CONTAINING PROTEIN"/>
    <property type="match status" value="1"/>
</dbReference>
<comment type="caution">
    <text evidence="3">The sequence shown here is derived from an EMBL/GenBank/DDBJ whole genome shotgun (WGS) entry which is preliminary data.</text>
</comment>
<dbReference type="Pfam" id="PF04073">
    <property type="entry name" value="tRNA_edit"/>
    <property type="match status" value="1"/>
</dbReference>
<evidence type="ECO:0000256" key="1">
    <source>
        <dbReference type="ARBA" id="ARBA00010201"/>
    </source>
</evidence>
<reference evidence="3 4" key="1">
    <citation type="submission" date="2020-04" db="EMBL/GenBank/DDBJ databases">
        <title>Genomic insights into acetone-butanol-ethanol (ABE) fermentation by sequencing solventogenic clostridia strains.</title>
        <authorList>
            <person name="Brown S."/>
        </authorList>
    </citation>
    <scope>NUCLEOTIDE SEQUENCE [LARGE SCALE GENOMIC DNA]</scope>
    <source>
        <strain evidence="3 4">DJ011</strain>
    </source>
</reference>
<organism evidence="3 4">
    <name type="scientific">Clostridium tetanomorphum</name>
    <dbReference type="NCBI Taxonomy" id="1553"/>
    <lineage>
        <taxon>Bacteria</taxon>
        <taxon>Bacillati</taxon>
        <taxon>Bacillota</taxon>
        <taxon>Clostridia</taxon>
        <taxon>Eubacteriales</taxon>
        <taxon>Clostridiaceae</taxon>
        <taxon>Clostridium</taxon>
    </lineage>
</organism>
<accession>A0A923EB66</accession>
<evidence type="ECO:0000259" key="2">
    <source>
        <dbReference type="Pfam" id="PF04073"/>
    </source>
</evidence>
<dbReference type="SUPFAM" id="SSF55826">
    <property type="entry name" value="YbaK/ProRS associated domain"/>
    <property type="match status" value="1"/>
</dbReference>
<dbReference type="AlphaFoldDB" id="A0A923EB66"/>
<dbReference type="FunFam" id="3.90.960.10:FF:000005">
    <property type="entry name" value="Putative prolyl-tRNA synthetase"/>
    <property type="match status" value="1"/>
</dbReference>
<sequence length="164" mass="19292">MLLENEQKVYAVLKELKIPFKKYEHNQIFTIEEANKLEINIEGQHCKNLFLRNRKGNKHYLVIVDEWKKVDLKALSKNIGTASLSFASEERLYSYLGVNPGSFTPFGLINDIKKEVEVILDKDIKKLKNISFHPNVNTATITISYEDFERYLQWCENKIYYIDI</sequence>
<dbReference type="EMBL" id="JAAZWO010000016">
    <property type="protein sequence ID" value="MBC2398602.1"/>
    <property type="molecule type" value="Genomic_DNA"/>
</dbReference>